<evidence type="ECO:0000313" key="2">
    <source>
        <dbReference type="EMBL" id="OGM60445.1"/>
    </source>
</evidence>
<reference evidence="2 3" key="1">
    <citation type="journal article" date="2016" name="Nat. Commun.">
        <title>Thousands of microbial genomes shed light on interconnected biogeochemical processes in an aquifer system.</title>
        <authorList>
            <person name="Anantharaman K."/>
            <person name="Brown C.T."/>
            <person name="Hug L.A."/>
            <person name="Sharon I."/>
            <person name="Castelle C.J."/>
            <person name="Probst A.J."/>
            <person name="Thomas B.C."/>
            <person name="Singh A."/>
            <person name="Wilkins M.J."/>
            <person name="Karaoz U."/>
            <person name="Brodie E.L."/>
            <person name="Williams K.H."/>
            <person name="Hubbard S.S."/>
            <person name="Banfield J.F."/>
        </authorList>
    </citation>
    <scope>NUCLEOTIDE SEQUENCE [LARGE SCALE GENOMIC DNA]</scope>
</reference>
<protein>
    <submittedName>
        <fullName evidence="2">Uncharacterized protein</fullName>
    </submittedName>
</protein>
<keyword evidence="1" id="KW-1133">Transmembrane helix</keyword>
<evidence type="ECO:0000313" key="3">
    <source>
        <dbReference type="Proteomes" id="UP000176404"/>
    </source>
</evidence>
<dbReference type="Proteomes" id="UP000176404">
    <property type="component" value="Unassembled WGS sequence"/>
</dbReference>
<keyword evidence="1" id="KW-0812">Transmembrane</keyword>
<sequence length="150" mass="16690">MSFIIFKKKTFLPFGQSLFEVIFSIAILSLILIGVVSLTTKTVANENFSKNNALATKFAQEAMEWIREERDSDWSNLASRTPATNINLGSLNWSSANPILGTALSRSVNLTFQTVVDSNDTIRVEVIVSWTDGQGSHQVVSVTDFTNWNR</sequence>
<dbReference type="STRING" id="1802517.A2892_00225"/>
<accession>A0A1F8BAM9</accession>
<proteinExistence type="predicted"/>
<name>A0A1F8BAM9_9BACT</name>
<evidence type="ECO:0000256" key="1">
    <source>
        <dbReference type="SAM" id="Phobius"/>
    </source>
</evidence>
<feature type="transmembrane region" description="Helical" evidence="1">
    <location>
        <begin position="21"/>
        <end position="40"/>
    </location>
</feature>
<dbReference type="EMBL" id="MGHD01000004">
    <property type="protein sequence ID" value="OGM60445.1"/>
    <property type="molecule type" value="Genomic_DNA"/>
</dbReference>
<gene>
    <name evidence="2" type="ORF">A2892_00225</name>
</gene>
<comment type="caution">
    <text evidence="2">The sequence shown here is derived from an EMBL/GenBank/DDBJ whole genome shotgun (WGS) entry which is preliminary data.</text>
</comment>
<dbReference type="AlphaFoldDB" id="A0A1F8BAM9"/>
<organism evidence="2 3">
    <name type="scientific">Candidatus Woesebacteria bacterium RIFCSPLOWO2_01_FULL_39_10b</name>
    <dbReference type="NCBI Taxonomy" id="1802517"/>
    <lineage>
        <taxon>Bacteria</taxon>
        <taxon>Candidatus Woeseibacteriota</taxon>
    </lineage>
</organism>
<keyword evidence="1" id="KW-0472">Membrane</keyword>